<name>A0AAV5VXY0_9BILA</name>
<protein>
    <submittedName>
        <fullName evidence="2">Uncharacterized protein</fullName>
    </submittedName>
</protein>
<comment type="caution">
    <text evidence="2">The sequence shown here is derived from an EMBL/GenBank/DDBJ whole genome shotgun (WGS) entry which is preliminary data.</text>
</comment>
<keyword evidence="1" id="KW-0732">Signal</keyword>
<feature type="non-terminal residue" evidence="2">
    <location>
        <position position="1"/>
    </location>
</feature>
<dbReference type="AlphaFoldDB" id="A0AAV5VXY0"/>
<proteinExistence type="predicted"/>
<reference evidence="2" key="1">
    <citation type="submission" date="2023-10" db="EMBL/GenBank/DDBJ databases">
        <title>Genome assembly of Pristionchus species.</title>
        <authorList>
            <person name="Yoshida K."/>
            <person name="Sommer R.J."/>
        </authorList>
    </citation>
    <scope>NUCLEOTIDE SEQUENCE</scope>
    <source>
        <strain evidence="2">RS5133</strain>
    </source>
</reference>
<gene>
    <name evidence="2" type="ORF">PFISCL1PPCAC_14673</name>
</gene>
<dbReference type="Proteomes" id="UP001432322">
    <property type="component" value="Unassembled WGS sequence"/>
</dbReference>
<accession>A0AAV5VXY0</accession>
<feature type="signal peptide" evidence="1">
    <location>
        <begin position="1"/>
        <end position="19"/>
    </location>
</feature>
<evidence type="ECO:0000313" key="2">
    <source>
        <dbReference type="EMBL" id="GMT23376.1"/>
    </source>
</evidence>
<dbReference type="EMBL" id="BTSY01000004">
    <property type="protein sequence ID" value="GMT23376.1"/>
    <property type="molecule type" value="Genomic_DNA"/>
</dbReference>
<sequence length="208" mass="23700">TTMNGRLLLISFLSTLTSTSIISRSPSKPDCLDTYIKCHHEMDEQTIYYMNTNQENVFHYCENTRTKLIPCMAKHLNMSVGPTAYDRGAFLHSCPYHSSEYRKKEMTQEGKQFLVACVYNDIRNMQNRECYRHMDVMCGPTRNVSIANCHNISPCPRFSTAPFPKQIVYASASGTYERRVFKTGKRTPNSSTTVSLSVVSLLIALLIQ</sequence>
<organism evidence="2 3">
    <name type="scientific">Pristionchus fissidentatus</name>
    <dbReference type="NCBI Taxonomy" id="1538716"/>
    <lineage>
        <taxon>Eukaryota</taxon>
        <taxon>Metazoa</taxon>
        <taxon>Ecdysozoa</taxon>
        <taxon>Nematoda</taxon>
        <taxon>Chromadorea</taxon>
        <taxon>Rhabditida</taxon>
        <taxon>Rhabditina</taxon>
        <taxon>Diplogasteromorpha</taxon>
        <taxon>Diplogasteroidea</taxon>
        <taxon>Neodiplogasteridae</taxon>
        <taxon>Pristionchus</taxon>
    </lineage>
</organism>
<evidence type="ECO:0000313" key="3">
    <source>
        <dbReference type="Proteomes" id="UP001432322"/>
    </source>
</evidence>
<evidence type="ECO:0000256" key="1">
    <source>
        <dbReference type="SAM" id="SignalP"/>
    </source>
</evidence>
<feature type="chain" id="PRO_5043719637" evidence="1">
    <location>
        <begin position="20"/>
        <end position="208"/>
    </location>
</feature>
<keyword evidence="3" id="KW-1185">Reference proteome</keyword>